<comment type="similarity">
    <text evidence="1">Belongs to the short-chain dehydrogenases/reductases (SDR) family.</text>
</comment>
<dbReference type="Gene3D" id="3.40.50.720">
    <property type="entry name" value="NAD(P)-binding Rossmann-like Domain"/>
    <property type="match status" value="1"/>
</dbReference>
<dbReference type="PRINTS" id="PR00081">
    <property type="entry name" value="GDHRDH"/>
</dbReference>
<reference evidence="4" key="1">
    <citation type="submission" date="2016-10" db="EMBL/GenBank/DDBJ databases">
        <authorList>
            <person name="Varghese N."/>
            <person name="Submissions S."/>
        </authorList>
    </citation>
    <scope>NUCLEOTIDE SEQUENCE [LARGE SCALE GENOMIC DNA]</scope>
    <source>
        <strain evidence="4">Gh-48</strain>
    </source>
</reference>
<accession>A0A1H8QRW7</accession>
<evidence type="ECO:0000313" key="4">
    <source>
        <dbReference type="Proteomes" id="UP000198942"/>
    </source>
</evidence>
<dbReference type="Proteomes" id="UP000198942">
    <property type="component" value="Unassembled WGS sequence"/>
</dbReference>
<dbReference type="InterPro" id="IPR051122">
    <property type="entry name" value="SDR_DHRS6-like"/>
</dbReference>
<evidence type="ECO:0000256" key="1">
    <source>
        <dbReference type="ARBA" id="ARBA00006484"/>
    </source>
</evidence>
<dbReference type="InterPro" id="IPR002347">
    <property type="entry name" value="SDR_fam"/>
</dbReference>
<sequence length="268" mass="28445">MVSGTSFLRGNFVVSKKRINIMNNQVESKSSLNGKRVIILGGSTGIGFATAKAAAAEGAKVVIVSGNQSKINNALSQLPEDAEGYAVDLSNEENIKSFFEEAGKFDHLVYTAAENLNLYNIDQTDIEAARKFFNLRYWGAYAAVKYGSPFINDGGSVNLTGGTAGTRPAAGWSIASSICGAMEGLVRALAVELAPIRVNAVIPGVIDTNLWDSMPAEDKEGLYNWAKNTLLLGRVGHADDVALAFVYLMKQSFGTGINLVVDGGTLLV</sequence>
<proteinExistence type="inferred from homology"/>
<evidence type="ECO:0000313" key="3">
    <source>
        <dbReference type="EMBL" id="SEO56701.1"/>
    </source>
</evidence>
<gene>
    <name evidence="3" type="ORF">SAMN05192574_109113</name>
</gene>
<dbReference type="Pfam" id="PF13561">
    <property type="entry name" value="adh_short_C2"/>
    <property type="match status" value="1"/>
</dbReference>
<dbReference type="CDD" id="cd11731">
    <property type="entry name" value="Lin1944_like_SDR_c"/>
    <property type="match status" value="1"/>
</dbReference>
<name>A0A1H8QRW7_9SPHI</name>
<keyword evidence="4" id="KW-1185">Reference proteome</keyword>
<dbReference type="PANTHER" id="PTHR43477">
    <property type="entry name" value="DIHYDROANTICAPSIN 7-DEHYDROGENASE"/>
    <property type="match status" value="1"/>
</dbReference>
<evidence type="ECO:0000256" key="2">
    <source>
        <dbReference type="ARBA" id="ARBA00023002"/>
    </source>
</evidence>
<dbReference type="InterPro" id="IPR036291">
    <property type="entry name" value="NAD(P)-bd_dom_sf"/>
</dbReference>
<dbReference type="STRING" id="551995.SAMN05192574_109113"/>
<protein>
    <submittedName>
        <fullName evidence="3">NAD(P)-dependent dehydrogenase, short-chain alcohol dehydrogenase family</fullName>
    </submittedName>
</protein>
<dbReference type="EMBL" id="FOCL01000009">
    <property type="protein sequence ID" value="SEO56701.1"/>
    <property type="molecule type" value="Genomic_DNA"/>
</dbReference>
<dbReference type="PANTHER" id="PTHR43477:SF1">
    <property type="entry name" value="DIHYDROANTICAPSIN 7-DEHYDROGENASE"/>
    <property type="match status" value="1"/>
</dbReference>
<dbReference type="GO" id="GO:0016491">
    <property type="term" value="F:oxidoreductase activity"/>
    <property type="evidence" value="ECO:0007669"/>
    <property type="project" value="UniProtKB-KW"/>
</dbReference>
<keyword evidence="2" id="KW-0560">Oxidoreductase</keyword>
<dbReference type="AlphaFoldDB" id="A0A1H8QRW7"/>
<dbReference type="SUPFAM" id="SSF51735">
    <property type="entry name" value="NAD(P)-binding Rossmann-fold domains"/>
    <property type="match status" value="1"/>
</dbReference>
<organism evidence="3 4">
    <name type="scientific">Mucilaginibacter gossypiicola</name>
    <dbReference type="NCBI Taxonomy" id="551995"/>
    <lineage>
        <taxon>Bacteria</taxon>
        <taxon>Pseudomonadati</taxon>
        <taxon>Bacteroidota</taxon>
        <taxon>Sphingobacteriia</taxon>
        <taxon>Sphingobacteriales</taxon>
        <taxon>Sphingobacteriaceae</taxon>
        <taxon>Mucilaginibacter</taxon>
    </lineage>
</organism>